<reference evidence="2" key="2">
    <citation type="submission" date="2023-06" db="EMBL/GenBank/DDBJ databases">
        <authorList>
            <person name="Sun Q."/>
            <person name="Zhou Y."/>
        </authorList>
    </citation>
    <scope>NUCLEOTIDE SEQUENCE</scope>
    <source>
        <strain evidence="2">CGMCC 1.10859</strain>
    </source>
</reference>
<reference evidence="2" key="1">
    <citation type="journal article" date="2014" name="Int. J. Syst. Evol. Microbiol.">
        <title>Complete genome sequence of Corynebacterium casei LMG S-19264T (=DSM 44701T), isolated from a smear-ripened cheese.</title>
        <authorList>
            <consortium name="US DOE Joint Genome Institute (JGI-PGF)"/>
            <person name="Walter F."/>
            <person name="Albersmeier A."/>
            <person name="Kalinowski J."/>
            <person name="Ruckert C."/>
        </authorList>
    </citation>
    <scope>NUCLEOTIDE SEQUENCE</scope>
    <source>
        <strain evidence="2">CGMCC 1.10859</strain>
    </source>
</reference>
<gene>
    <name evidence="2" type="ORF">GCM10008024_07030</name>
</gene>
<sequence length="350" mass="39163">MGSPRLGSIMITELKSVRDLWKKMPTERQARIFLEQAIWAGDRFCPHCGSLGSTRLRGDSTRAGLCQCAEKECRRQFTVTTKAPLHTTKLDLRIWIATMFFVLTSSKGISSVVMARILGVNQKTAWKLGHAIRELMDDREGIAGRLSGIVDVDEAFVGGKPKFEHGVKNKRGRGTGKPIVLVAAARNGQARAFLVPNAQGRTMGPVIKDWIDPDSVMITDKNSPNKKIGAAFAGHMTVQRNKHEYADRRTGAHINTAEAVNAVVQRALIGVYPRLVRQHLHRYLDEILRRWNHRKPTMKVRTRKSASGHASAETTTVWKPIPVVDQMRGLLRCAVGRGMRRTPVWGLRWP</sequence>
<dbReference type="InterPro" id="IPR024445">
    <property type="entry name" value="Tnp_ISXO2-like"/>
</dbReference>
<feature type="domain" description="ISXO2-like transposase" evidence="1">
    <location>
        <begin position="145"/>
        <end position="292"/>
    </location>
</feature>
<protein>
    <submittedName>
        <fullName evidence="2">DDE transposase</fullName>
    </submittedName>
</protein>
<dbReference type="Pfam" id="PF12762">
    <property type="entry name" value="DDE_Tnp_IS1595"/>
    <property type="match status" value="1"/>
</dbReference>
<evidence type="ECO:0000259" key="1">
    <source>
        <dbReference type="SMART" id="SM01126"/>
    </source>
</evidence>
<evidence type="ECO:0000313" key="3">
    <source>
        <dbReference type="Proteomes" id="UP000634647"/>
    </source>
</evidence>
<dbReference type="EMBL" id="BNAB01000002">
    <property type="protein sequence ID" value="GHD99481.1"/>
    <property type="molecule type" value="Genomic_DNA"/>
</dbReference>
<dbReference type="Proteomes" id="UP000634647">
    <property type="component" value="Unassembled WGS sequence"/>
</dbReference>
<dbReference type="Pfam" id="PF12760">
    <property type="entry name" value="Zn_ribbon_IS1595"/>
    <property type="match status" value="1"/>
</dbReference>
<name>A0AAN4ZYC3_9RHOB</name>
<comment type="caution">
    <text evidence="2">The sequence shown here is derived from an EMBL/GenBank/DDBJ whole genome shotgun (WGS) entry which is preliminary data.</text>
</comment>
<dbReference type="InterPro" id="IPR024442">
    <property type="entry name" value="Transposase_Zn_ribbon"/>
</dbReference>
<dbReference type="NCBIfam" id="NF033547">
    <property type="entry name" value="transpos_IS1595"/>
    <property type="match status" value="1"/>
</dbReference>
<proteinExistence type="predicted"/>
<dbReference type="SMART" id="SM01126">
    <property type="entry name" value="DDE_Tnp_IS1595"/>
    <property type="match status" value="1"/>
</dbReference>
<accession>A0AAN4ZYC3</accession>
<dbReference type="AlphaFoldDB" id="A0AAN4ZYC3"/>
<evidence type="ECO:0000313" key="2">
    <source>
        <dbReference type="EMBL" id="GHD99481.1"/>
    </source>
</evidence>
<organism evidence="2 3">
    <name type="scientific">Allgaiera indica</name>
    <dbReference type="NCBI Taxonomy" id="765699"/>
    <lineage>
        <taxon>Bacteria</taxon>
        <taxon>Pseudomonadati</taxon>
        <taxon>Pseudomonadota</taxon>
        <taxon>Alphaproteobacteria</taxon>
        <taxon>Rhodobacterales</taxon>
        <taxon>Paracoccaceae</taxon>
        <taxon>Allgaiera</taxon>
    </lineage>
</organism>